<evidence type="ECO:0000313" key="1">
    <source>
        <dbReference type="EMBL" id="KAA1122780.1"/>
    </source>
</evidence>
<dbReference type="AlphaFoldDB" id="A0A5B0RAT6"/>
<reference evidence="1 2" key="1">
    <citation type="submission" date="2019-05" db="EMBL/GenBank/DDBJ databases">
        <title>Emergence of the Ug99 lineage of the wheat stem rust pathogen through somatic hybridization.</title>
        <authorList>
            <person name="Li F."/>
            <person name="Upadhyaya N.M."/>
            <person name="Sperschneider J."/>
            <person name="Matny O."/>
            <person name="Nguyen-Phuc H."/>
            <person name="Mago R."/>
            <person name="Raley C."/>
            <person name="Miller M.E."/>
            <person name="Silverstein K.A.T."/>
            <person name="Henningsen E."/>
            <person name="Hirsch C.D."/>
            <person name="Visser B."/>
            <person name="Pretorius Z.A."/>
            <person name="Steffenson B.J."/>
            <person name="Schwessinger B."/>
            <person name="Dodds P.N."/>
            <person name="Figueroa M."/>
        </authorList>
    </citation>
    <scope>NUCLEOTIDE SEQUENCE [LARGE SCALE GENOMIC DNA]</scope>
    <source>
        <strain evidence="1 2">Ug99</strain>
    </source>
</reference>
<protein>
    <submittedName>
        <fullName evidence="1">Uncharacterized protein</fullName>
    </submittedName>
</protein>
<comment type="caution">
    <text evidence="1">The sequence shown here is derived from an EMBL/GenBank/DDBJ whole genome shotgun (WGS) entry which is preliminary data.</text>
</comment>
<name>A0A5B0RAT6_PUCGR</name>
<proteinExistence type="predicted"/>
<gene>
    <name evidence="1" type="ORF">PGTUg99_009472</name>
</gene>
<dbReference type="Proteomes" id="UP000325313">
    <property type="component" value="Unassembled WGS sequence"/>
</dbReference>
<accession>A0A5B0RAT6</accession>
<evidence type="ECO:0000313" key="2">
    <source>
        <dbReference type="Proteomes" id="UP000325313"/>
    </source>
</evidence>
<sequence>MINILLTESPTDPFLYISNFYFLGPASGDLPASLSSTYLPPTPQFPPSIDDSQTARKNGLTIPSRSRSRWNLELPGHSLNTLNQINQIRLPIPI</sequence>
<dbReference type="EMBL" id="VDEP01000217">
    <property type="protein sequence ID" value="KAA1122780.1"/>
    <property type="molecule type" value="Genomic_DNA"/>
</dbReference>
<organism evidence="1 2">
    <name type="scientific">Puccinia graminis f. sp. tritici</name>
    <dbReference type="NCBI Taxonomy" id="56615"/>
    <lineage>
        <taxon>Eukaryota</taxon>
        <taxon>Fungi</taxon>
        <taxon>Dikarya</taxon>
        <taxon>Basidiomycota</taxon>
        <taxon>Pucciniomycotina</taxon>
        <taxon>Pucciniomycetes</taxon>
        <taxon>Pucciniales</taxon>
        <taxon>Pucciniaceae</taxon>
        <taxon>Puccinia</taxon>
    </lineage>
</organism>